<feature type="domain" description="DEAD-box RNA helicase Q" evidence="10">
    <location>
        <begin position="1"/>
        <end position="29"/>
    </location>
</feature>
<evidence type="ECO:0000259" key="8">
    <source>
        <dbReference type="PROSITE" id="PS51192"/>
    </source>
</evidence>
<dbReference type="InterPro" id="IPR027417">
    <property type="entry name" value="P-loop_NTPase"/>
</dbReference>
<dbReference type="Gene3D" id="3.40.50.300">
    <property type="entry name" value="P-loop containing nucleotide triphosphate hydrolases"/>
    <property type="match status" value="2"/>
</dbReference>
<dbReference type="SUPFAM" id="SSF52540">
    <property type="entry name" value="P-loop containing nucleoside triphosphate hydrolases"/>
    <property type="match status" value="1"/>
</dbReference>
<dbReference type="InterPro" id="IPR011545">
    <property type="entry name" value="DEAD/DEAH_box_helicase_dom"/>
</dbReference>
<dbReference type="PROSITE" id="PS51192">
    <property type="entry name" value="HELICASE_ATP_BIND_1"/>
    <property type="match status" value="1"/>
</dbReference>
<keyword evidence="5" id="KW-0690">Ribosome biogenesis</keyword>
<dbReference type="PANTHER" id="PTHR47959">
    <property type="entry name" value="ATP-DEPENDENT RNA HELICASE RHLE-RELATED"/>
    <property type="match status" value="1"/>
</dbReference>
<comment type="function">
    <text evidence="5">DEAD-box RNA helicase involved in ribosome assembly. Has RNA-dependent ATPase activity and unwinds double-stranded RNA.</text>
</comment>
<keyword evidence="2 5" id="KW-0378">Hydrolase</keyword>
<evidence type="ECO:0000313" key="11">
    <source>
        <dbReference type="EMBL" id="MDN3610484.1"/>
    </source>
</evidence>
<comment type="caution">
    <text evidence="11">The sequence shown here is derived from an EMBL/GenBank/DDBJ whole genome shotgun (WGS) entry which is preliminary data.</text>
</comment>
<dbReference type="PROSITE" id="PS51194">
    <property type="entry name" value="HELICASE_CTER"/>
    <property type="match status" value="1"/>
</dbReference>
<dbReference type="CDD" id="cd18787">
    <property type="entry name" value="SF2_C_DEAD"/>
    <property type="match status" value="1"/>
</dbReference>
<dbReference type="Pfam" id="PF00271">
    <property type="entry name" value="Helicase_C"/>
    <property type="match status" value="1"/>
</dbReference>
<name>A0ABT8BVR8_9VIBR</name>
<feature type="domain" description="Helicase C-terminal" evidence="9">
    <location>
        <begin position="233"/>
        <end position="385"/>
    </location>
</feature>
<feature type="compositionally biased region" description="Basic residues" evidence="7">
    <location>
        <begin position="457"/>
        <end position="467"/>
    </location>
</feature>
<feature type="compositionally biased region" description="Basic and acidic residues" evidence="7">
    <location>
        <begin position="401"/>
        <end position="413"/>
    </location>
</feature>
<dbReference type="PANTHER" id="PTHR47959:SF13">
    <property type="entry name" value="ATP-DEPENDENT RNA HELICASE RHLE"/>
    <property type="match status" value="1"/>
</dbReference>
<organism evidence="11 12">
    <name type="scientific">Vibrio ostreicida</name>
    <dbReference type="NCBI Taxonomy" id="526588"/>
    <lineage>
        <taxon>Bacteria</taxon>
        <taxon>Pseudomonadati</taxon>
        <taxon>Pseudomonadota</taxon>
        <taxon>Gammaproteobacteria</taxon>
        <taxon>Vibrionales</taxon>
        <taxon>Vibrionaceae</taxon>
        <taxon>Vibrio</taxon>
    </lineage>
</organism>
<reference evidence="12" key="1">
    <citation type="journal article" date="2019" name="Int. J. Syst. Evol. Microbiol.">
        <title>The Global Catalogue of Microorganisms (GCM) 10K type strain sequencing project: providing services to taxonomists for standard genome sequencing and annotation.</title>
        <authorList>
            <consortium name="The Broad Institute Genomics Platform"/>
            <consortium name="The Broad Institute Genome Sequencing Center for Infectious Disease"/>
            <person name="Wu L."/>
            <person name="Ma J."/>
        </authorList>
    </citation>
    <scope>NUCLEOTIDE SEQUENCE [LARGE SCALE GENOMIC DNA]</scope>
    <source>
        <strain evidence="12">CECT 7398</strain>
    </source>
</reference>
<comment type="catalytic activity">
    <reaction evidence="5">
        <text>ATP + H2O = ADP + phosphate + H(+)</text>
        <dbReference type="Rhea" id="RHEA:13065"/>
        <dbReference type="ChEBI" id="CHEBI:15377"/>
        <dbReference type="ChEBI" id="CHEBI:15378"/>
        <dbReference type="ChEBI" id="CHEBI:30616"/>
        <dbReference type="ChEBI" id="CHEBI:43474"/>
        <dbReference type="ChEBI" id="CHEBI:456216"/>
        <dbReference type="EC" id="3.6.4.13"/>
    </reaction>
</comment>
<keyword evidence="1 5" id="KW-0547">Nucleotide-binding</keyword>
<dbReference type="EMBL" id="JAUFQC010000001">
    <property type="protein sequence ID" value="MDN3610484.1"/>
    <property type="molecule type" value="Genomic_DNA"/>
</dbReference>
<feature type="compositionally biased region" description="Polar residues" evidence="7">
    <location>
        <begin position="428"/>
        <end position="456"/>
    </location>
</feature>
<feature type="region of interest" description="Disordered" evidence="7">
    <location>
        <begin position="378"/>
        <end position="475"/>
    </location>
</feature>
<dbReference type="Proteomes" id="UP001238540">
    <property type="component" value="Unassembled WGS sequence"/>
</dbReference>
<dbReference type="InterPro" id="IPR028622">
    <property type="entry name" value="DEAD_helicase_RhlE"/>
</dbReference>
<dbReference type="InterPro" id="IPR050079">
    <property type="entry name" value="DEAD_box_RNA_helicase"/>
</dbReference>
<evidence type="ECO:0000256" key="3">
    <source>
        <dbReference type="ARBA" id="ARBA00022806"/>
    </source>
</evidence>
<dbReference type="SMART" id="SM00490">
    <property type="entry name" value="HELICc"/>
    <property type="match status" value="1"/>
</dbReference>
<dbReference type="HAMAP" id="MF_00968">
    <property type="entry name" value="DEAD_helicase_RhlE"/>
    <property type="match status" value="1"/>
</dbReference>
<dbReference type="PROSITE" id="PS51195">
    <property type="entry name" value="Q_MOTIF"/>
    <property type="match status" value="1"/>
</dbReference>
<evidence type="ECO:0000256" key="5">
    <source>
        <dbReference type="HAMAP-Rule" id="MF_00968"/>
    </source>
</evidence>
<dbReference type="SMART" id="SM00487">
    <property type="entry name" value="DEXDc"/>
    <property type="match status" value="1"/>
</dbReference>
<dbReference type="Pfam" id="PF00270">
    <property type="entry name" value="DEAD"/>
    <property type="match status" value="1"/>
</dbReference>
<protein>
    <recommendedName>
        <fullName evidence="5">ATP-dependent RNA helicase RhlE</fullName>
        <ecNumber evidence="5">3.6.4.13</ecNumber>
    </recommendedName>
</protein>
<dbReference type="InterPro" id="IPR001650">
    <property type="entry name" value="Helicase_C-like"/>
</dbReference>
<evidence type="ECO:0000313" key="12">
    <source>
        <dbReference type="Proteomes" id="UP001238540"/>
    </source>
</evidence>
<evidence type="ECO:0000259" key="10">
    <source>
        <dbReference type="PROSITE" id="PS51195"/>
    </source>
</evidence>
<comment type="subcellular location">
    <subcellularLocation>
        <location evidence="5">Cytoplasm</location>
    </subcellularLocation>
</comment>
<sequence length="475" mass="51830">MGFTALGLSAPILKAIEDQGYDKPSPIQEQAIPAVLAGKDVMAAAQTGTGKTAGFTLPILELLDNGTQVKGNHVRALVLTPTRELAAQIQENVSKYSRYQRLTSNVIFGGVKINPQMMKLRKGTDVLVATPGRLLDLYQQNAIKFSQLEVLVLDEADRMLDMGFIRDIRKILAFLPEKRQNLLFSATFSTEIRELAKGLVNDPVEVSVTPANSTATTIEQCIYPADKRKKAPMLVKLIKDGDWKQVLVFCRTKHGANKLSYHLNEQGITAAPIHGNKSQGARTKALADFKSGDVRVLVATDIAARGIDIPQLPQVVNFDLPHISEDYVHRIGRTGRAGEVGKAISLVEADEASELFGIERLIKQILPRLELDGYAPVNTLPESRLDTRPIKPKTPKKPKVGHADGQRSGDNARGHKPAGKNKRHFGQKKSNGDSTAKGNSAASSEGKTQTPSANNSQKHRRPTHRKPNNAQPKVS</sequence>
<dbReference type="GO" id="GO:0004386">
    <property type="term" value="F:helicase activity"/>
    <property type="evidence" value="ECO:0007669"/>
    <property type="project" value="UniProtKB-KW"/>
</dbReference>
<keyword evidence="3 5" id="KW-0347">Helicase</keyword>
<dbReference type="EC" id="3.6.4.13" evidence="5"/>
<evidence type="ECO:0000259" key="9">
    <source>
        <dbReference type="PROSITE" id="PS51194"/>
    </source>
</evidence>
<feature type="compositionally biased region" description="Basic residues" evidence="7">
    <location>
        <begin position="414"/>
        <end position="427"/>
    </location>
</feature>
<evidence type="ECO:0000256" key="1">
    <source>
        <dbReference type="ARBA" id="ARBA00022741"/>
    </source>
</evidence>
<dbReference type="InterPro" id="IPR044742">
    <property type="entry name" value="DEAD/DEAH_RhlB"/>
</dbReference>
<feature type="domain" description="Helicase ATP-binding" evidence="8">
    <location>
        <begin position="32"/>
        <end position="206"/>
    </location>
</feature>
<dbReference type="InterPro" id="IPR000629">
    <property type="entry name" value="RNA-helicase_DEAD-box_CS"/>
</dbReference>
<feature type="compositionally biased region" description="Basic residues" evidence="7">
    <location>
        <begin position="390"/>
        <end position="400"/>
    </location>
</feature>
<keyword evidence="4 5" id="KW-0067">ATP-binding</keyword>
<feature type="short sequence motif" description="Q motif" evidence="6">
    <location>
        <begin position="1"/>
        <end position="29"/>
    </location>
</feature>
<gene>
    <name evidence="5" type="primary">rhlE</name>
    <name evidence="11" type="ORF">QWZ16_12300</name>
</gene>
<dbReference type="InterPro" id="IPR014014">
    <property type="entry name" value="RNA_helicase_DEAD_Q_motif"/>
</dbReference>
<dbReference type="CDD" id="cd00268">
    <property type="entry name" value="DEADc"/>
    <property type="match status" value="1"/>
</dbReference>
<comment type="similarity">
    <text evidence="5">Belongs to the DEAD box helicase family. RhlE subfamily.</text>
</comment>
<evidence type="ECO:0000256" key="7">
    <source>
        <dbReference type="SAM" id="MobiDB-lite"/>
    </source>
</evidence>
<dbReference type="PROSITE" id="PS00039">
    <property type="entry name" value="DEAD_ATP_HELICASE"/>
    <property type="match status" value="1"/>
</dbReference>
<keyword evidence="5" id="KW-0963">Cytoplasm</keyword>
<evidence type="ECO:0000256" key="4">
    <source>
        <dbReference type="ARBA" id="ARBA00022840"/>
    </source>
</evidence>
<proteinExistence type="inferred from homology"/>
<dbReference type="InterPro" id="IPR014001">
    <property type="entry name" value="Helicase_ATP-bd"/>
</dbReference>
<evidence type="ECO:0000256" key="2">
    <source>
        <dbReference type="ARBA" id="ARBA00022801"/>
    </source>
</evidence>
<dbReference type="RefSeq" id="WP_170882103.1">
    <property type="nucleotide sequence ID" value="NZ_JABEYA020000001.1"/>
</dbReference>
<accession>A0ABT8BVR8</accession>
<evidence type="ECO:0000256" key="6">
    <source>
        <dbReference type="PROSITE-ProRule" id="PRU00552"/>
    </source>
</evidence>
<keyword evidence="12" id="KW-1185">Reference proteome</keyword>